<dbReference type="Gene3D" id="2.130.10.10">
    <property type="entry name" value="YVTN repeat-like/Quinoprotein amine dehydrogenase"/>
    <property type="match status" value="2"/>
</dbReference>
<keyword evidence="7" id="KW-1185">Reference proteome</keyword>
<dbReference type="PROSITE" id="PS00678">
    <property type="entry name" value="WD_REPEATS_1"/>
    <property type="match status" value="6"/>
</dbReference>
<dbReference type="PROSITE" id="PS50294">
    <property type="entry name" value="WD_REPEATS_REGION"/>
    <property type="match status" value="7"/>
</dbReference>
<dbReference type="EMBL" id="RBXO01000001">
    <property type="protein sequence ID" value="RKT54492.1"/>
    <property type="molecule type" value="Genomic_DNA"/>
</dbReference>
<gene>
    <name evidence="6" type="ORF">C8E97_3135</name>
</gene>
<dbReference type="InterPro" id="IPR020472">
    <property type="entry name" value="WD40_PAC1"/>
</dbReference>
<feature type="repeat" description="WD" evidence="3">
    <location>
        <begin position="562"/>
        <end position="593"/>
    </location>
</feature>
<feature type="repeat" description="WD" evidence="3">
    <location>
        <begin position="817"/>
        <end position="857"/>
    </location>
</feature>
<dbReference type="Pfam" id="PF20703">
    <property type="entry name" value="nSTAND1"/>
    <property type="match status" value="1"/>
</dbReference>
<feature type="repeat" description="WD" evidence="3">
    <location>
        <begin position="775"/>
        <end position="816"/>
    </location>
</feature>
<dbReference type="CDD" id="cd00200">
    <property type="entry name" value="WD40"/>
    <property type="match status" value="1"/>
</dbReference>
<dbReference type="RefSeq" id="WP_147455130.1">
    <property type="nucleotide sequence ID" value="NZ_RBXO01000001.1"/>
</dbReference>
<evidence type="ECO:0000256" key="4">
    <source>
        <dbReference type="SAM" id="Phobius"/>
    </source>
</evidence>
<feature type="repeat" description="WD" evidence="3">
    <location>
        <begin position="646"/>
        <end position="687"/>
    </location>
</feature>
<keyword evidence="4" id="KW-1133">Transmembrane helix</keyword>
<keyword evidence="2" id="KW-0677">Repeat</keyword>
<evidence type="ECO:0000313" key="7">
    <source>
        <dbReference type="Proteomes" id="UP000282084"/>
    </source>
</evidence>
<feature type="repeat" description="WD" evidence="3">
    <location>
        <begin position="733"/>
        <end position="767"/>
    </location>
</feature>
<feature type="domain" description="Novel STAND NTPase 1" evidence="5">
    <location>
        <begin position="97"/>
        <end position="432"/>
    </location>
</feature>
<comment type="caution">
    <text evidence="6">The sequence shown here is derived from an EMBL/GenBank/DDBJ whole genome shotgun (WGS) entry which is preliminary data.</text>
</comment>
<dbReference type="PRINTS" id="PR00320">
    <property type="entry name" value="GPROTEINBRPT"/>
</dbReference>
<accession>A0A495VYK0</accession>
<feature type="transmembrane region" description="Helical" evidence="4">
    <location>
        <begin position="481"/>
        <end position="501"/>
    </location>
</feature>
<dbReference type="OrthoDB" id="166850at2"/>
<evidence type="ECO:0000256" key="3">
    <source>
        <dbReference type="PROSITE-ProRule" id="PRU00221"/>
    </source>
</evidence>
<keyword evidence="4" id="KW-0472">Membrane</keyword>
<protein>
    <submittedName>
        <fullName evidence="6">WD-40 repeat-containing protein</fullName>
    </submittedName>
</protein>
<name>A0A495VYK0_9PSEU</name>
<dbReference type="Pfam" id="PF00400">
    <property type="entry name" value="WD40"/>
    <property type="match status" value="7"/>
</dbReference>
<dbReference type="PANTHER" id="PTHR19879">
    <property type="entry name" value="TRANSCRIPTION INITIATION FACTOR TFIID"/>
    <property type="match status" value="1"/>
</dbReference>
<dbReference type="InterPro" id="IPR036322">
    <property type="entry name" value="WD40_repeat_dom_sf"/>
</dbReference>
<feature type="repeat" description="WD" evidence="3">
    <location>
        <begin position="688"/>
        <end position="722"/>
    </location>
</feature>
<keyword evidence="4" id="KW-0812">Transmembrane</keyword>
<dbReference type="AlphaFoldDB" id="A0A495VYK0"/>
<dbReference type="SUPFAM" id="SSF50978">
    <property type="entry name" value="WD40 repeat-like"/>
    <property type="match status" value="1"/>
</dbReference>
<dbReference type="InterPro" id="IPR001680">
    <property type="entry name" value="WD40_rpt"/>
</dbReference>
<dbReference type="SMART" id="SM00320">
    <property type="entry name" value="WD40"/>
    <property type="match status" value="7"/>
</dbReference>
<evidence type="ECO:0000256" key="2">
    <source>
        <dbReference type="ARBA" id="ARBA00022737"/>
    </source>
</evidence>
<dbReference type="InterPro" id="IPR049052">
    <property type="entry name" value="nSTAND1"/>
</dbReference>
<evidence type="ECO:0000259" key="5">
    <source>
        <dbReference type="Pfam" id="PF20703"/>
    </source>
</evidence>
<dbReference type="InterPro" id="IPR019775">
    <property type="entry name" value="WD40_repeat_CS"/>
</dbReference>
<dbReference type="PANTHER" id="PTHR19879:SF9">
    <property type="entry name" value="TRANSCRIPTION INITIATION FACTOR TFIID SUBUNIT 5"/>
    <property type="match status" value="1"/>
</dbReference>
<keyword evidence="1 3" id="KW-0853">WD repeat</keyword>
<evidence type="ECO:0000256" key="1">
    <source>
        <dbReference type="ARBA" id="ARBA00022574"/>
    </source>
</evidence>
<dbReference type="InterPro" id="IPR027417">
    <property type="entry name" value="P-loop_NTPase"/>
</dbReference>
<evidence type="ECO:0000313" key="6">
    <source>
        <dbReference type="EMBL" id="RKT54492.1"/>
    </source>
</evidence>
<sequence length="883" mass="94628">MPRAERPLDAEGSALTEFAGGLRRLRDLAGGPSYRELAGRAHFSASSLAEAAGGRKLPTLDVTLAYVRACGGDAGEWEARWRGVAAELAGTAGDSAPYVGLAAFGEGDAARFFGRDALVSELCSLVAARRAVAVIGPSGSGKSSLLHAGLVHARGTRPTVVITPGRRPLPRLAEITGRPDELVVVDQFEELFTLCHDQDERVRFVVSLLEHHVVIGVRADFYAHCAQHPELVDVLRDGQLLVGPMSADELRAVITGPATAAGYRLENQLVPAVVADAVGRPGVLPLLSHALLETWRRRRGNMLTLAGYREAGGITDAIARTAEAAYDALSPGQRQLARDVFVRLVALGDGTEDTKRRLNRGELDPDTAPVLEHLARARLITLDRTGVEITHEALVRGWPRMRDWLADDRDGLRRRRELTDATDAWEAHDRDPGSLYRGTRLALARELPRLTARERAFVDAGVALELAEQATGRHRAKRMGYLVATLVVLLVVSMVATAYAVRARSAVTAQRNAALAHKVAVEAVGLRTANPALAAQLGLSAYRLNPTPEVRDGLLSTLATTVMGHRDYVNAVLFTPDGRHLVTGSRDRTVRLWGPAGEPGPVLETGHDGTVFSVALNHDGTRLATGSGDRTVQLWDLPSGTKLATLRGHADAVWSVAFSPDGRTLASGSWDHTVRLWDVATGREVAVLGGFALNVKPVAFSPDGRLLAAGSDDRTVRVWDVSRPGQPVEVAVLSGHGDFVTTVAYSPDGRLLATGGDDHTVRLWNVRGFRPEAVLTGHDDVVMSVAFSPDGRTLASTGTDRTVRLWDVDSRTGRAVLTGHQGAVTSVAFAPDGTMSTGSTDRTAHIWDLDVADAEALACRAAPRITAAEWEKHLPDVEFQPPC</sequence>
<dbReference type="SUPFAM" id="SSF52540">
    <property type="entry name" value="P-loop containing nucleoside triphosphate hydrolases"/>
    <property type="match status" value="1"/>
</dbReference>
<organism evidence="6 7">
    <name type="scientific">Saccharothrix australiensis</name>
    <dbReference type="NCBI Taxonomy" id="2072"/>
    <lineage>
        <taxon>Bacteria</taxon>
        <taxon>Bacillati</taxon>
        <taxon>Actinomycetota</taxon>
        <taxon>Actinomycetes</taxon>
        <taxon>Pseudonocardiales</taxon>
        <taxon>Pseudonocardiaceae</taxon>
        <taxon>Saccharothrix</taxon>
    </lineage>
</organism>
<proteinExistence type="predicted"/>
<dbReference type="PROSITE" id="PS50082">
    <property type="entry name" value="WD_REPEATS_2"/>
    <property type="match status" value="7"/>
</dbReference>
<dbReference type="Proteomes" id="UP000282084">
    <property type="component" value="Unassembled WGS sequence"/>
</dbReference>
<reference evidence="6 7" key="1">
    <citation type="submission" date="2018-10" db="EMBL/GenBank/DDBJ databases">
        <title>Sequencing the genomes of 1000 actinobacteria strains.</title>
        <authorList>
            <person name="Klenk H.-P."/>
        </authorList>
    </citation>
    <scope>NUCLEOTIDE SEQUENCE [LARGE SCALE GENOMIC DNA]</scope>
    <source>
        <strain evidence="6 7">DSM 43800</strain>
    </source>
</reference>
<dbReference type="InterPro" id="IPR015943">
    <property type="entry name" value="WD40/YVTN_repeat-like_dom_sf"/>
</dbReference>
<feature type="repeat" description="WD" evidence="3">
    <location>
        <begin position="604"/>
        <end position="645"/>
    </location>
</feature>